<dbReference type="PANTHER" id="PTHR36688">
    <property type="entry name" value="ENDO/EXONUCLEASE/PHOSPHATASE DOMAIN-CONTAINING PROTEIN"/>
    <property type="match status" value="1"/>
</dbReference>
<gene>
    <name evidence="2" type="ORF">MGAL_10B041745</name>
</gene>
<sequence length="723" mass="82394">MVNTNTPPSKPKKYLVIMQAQEVELGQQNPIKVQRLIQSLDYGTPKWVNGTRRGIIIECNDSFQFKSILATQRLGDWQVKCTVPKSQESSIGCIYNTPIDLTEEEVLGVLKDYKVTKVNRLTYYDSVSQTRKPSKTTKLYFNTAQLVENINIGFTRKCGLGHDINECPSQTVQCINCKGAHTANSKDCPTRTEKQKVLKKAYSDKITIKEAIVEVKKKRASQVTKTAAETKSKGSKKHIPKISEQQGLNDFALLILLAFTRLQALESPTECCDLMTRLFDKILETWYNKQEEHTQIKGYNLASYLVRNTKGGGTAIYCRDNIRYTKGNIISKLETSSINIKIDNKTITVVNIYDSATDTKEAEYENIFKQVKNDIIMCGDFNAHHTLWGSNSIQTKGRELYNFIVNNNIVILNDGSGTRLNPINLETSCIDISLVSPNISHKATWAVDHSSTHGSDHFVVSLTLNEKPDYKNESVFKWNYAKADWNGFSSKCDQILCEDMVTCNTQETCTLLTDTITNIAGEFIPVRKNNNKSNKPSVPWWNTNCTKAVKDRNKARNKAQHTGNGQDFKNYKEKQNKCRNILNDSQKQYWESYCDSMNSDTKLSKVWYNIKRMLGKVTEKKEIETLIDNNNIYETTKEKADLLAQKFCTVSSTNNYNEEFKKHKADIEKNDTNLVQFYKDNSDCYNEEFTLNELKDAINDTNNSAPGKDKIGYNMFNTCRTNP</sequence>
<evidence type="ECO:0000259" key="1">
    <source>
        <dbReference type="Pfam" id="PF14529"/>
    </source>
</evidence>
<dbReference type="Pfam" id="PF14529">
    <property type="entry name" value="Exo_endo_phos_2"/>
    <property type="match status" value="1"/>
</dbReference>
<dbReference type="InterPro" id="IPR036691">
    <property type="entry name" value="Endo/exonu/phosph_ase_sf"/>
</dbReference>
<dbReference type="GO" id="GO:0003824">
    <property type="term" value="F:catalytic activity"/>
    <property type="evidence" value="ECO:0007669"/>
    <property type="project" value="InterPro"/>
</dbReference>
<proteinExistence type="predicted"/>
<organism evidence="2 3">
    <name type="scientific">Mytilus galloprovincialis</name>
    <name type="common">Mediterranean mussel</name>
    <dbReference type="NCBI Taxonomy" id="29158"/>
    <lineage>
        <taxon>Eukaryota</taxon>
        <taxon>Metazoa</taxon>
        <taxon>Spiralia</taxon>
        <taxon>Lophotrochozoa</taxon>
        <taxon>Mollusca</taxon>
        <taxon>Bivalvia</taxon>
        <taxon>Autobranchia</taxon>
        <taxon>Pteriomorphia</taxon>
        <taxon>Mytilida</taxon>
        <taxon>Mytiloidea</taxon>
        <taxon>Mytilidae</taxon>
        <taxon>Mytilinae</taxon>
        <taxon>Mytilus</taxon>
    </lineage>
</organism>
<dbReference type="EMBL" id="UYJE01007893">
    <property type="protein sequence ID" value="VDI58872.1"/>
    <property type="molecule type" value="Genomic_DNA"/>
</dbReference>
<dbReference type="InterPro" id="IPR005135">
    <property type="entry name" value="Endo/exonuclease/phosphatase"/>
</dbReference>
<dbReference type="AlphaFoldDB" id="A0A8B6G5I1"/>
<evidence type="ECO:0000313" key="2">
    <source>
        <dbReference type="EMBL" id="VDI58872.1"/>
    </source>
</evidence>
<keyword evidence="3" id="KW-1185">Reference proteome</keyword>
<dbReference type="SUPFAM" id="SSF56219">
    <property type="entry name" value="DNase I-like"/>
    <property type="match status" value="1"/>
</dbReference>
<reference evidence="2" key="1">
    <citation type="submission" date="2018-11" db="EMBL/GenBank/DDBJ databases">
        <authorList>
            <person name="Alioto T."/>
            <person name="Alioto T."/>
        </authorList>
    </citation>
    <scope>NUCLEOTIDE SEQUENCE</scope>
</reference>
<dbReference type="Proteomes" id="UP000596742">
    <property type="component" value="Unassembled WGS sequence"/>
</dbReference>
<dbReference type="Gene3D" id="3.60.10.10">
    <property type="entry name" value="Endonuclease/exonuclease/phosphatase"/>
    <property type="match status" value="1"/>
</dbReference>
<name>A0A8B6G5I1_MYTGA</name>
<dbReference type="PANTHER" id="PTHR36688:SF2">
    <property type="entry name" value="ENDONUCLEASE_EXONUCLEASE_PHOSPHATASE DOMAIN-CONTAINING PROTEIN"/>
    <property type="match status" value="1"/>
</dbReference>
<dbReference type="InterPro" id="IPR052560">
    <property type="entry name" value="RdDP_mobile_element"/>
</dbReference>
<accession>A0A8B6G5I1</accession>
<comment type="caution">
    <text evidence="2">The sequence shown here is derived from an EMBL/GenBank/DDBJ whole genome shotgun (WGS) entry which is preliminary data.</text>
</comment>
<evidence type="ECO:0000313" key="3">
    <source>
        <dbReference type="Proteomes" id="UP000596742"/>
    </source>
</evidence>
<protein>
    <recommendedName>
        <fullName evidence="1">Endonuclease/exonuclease/phosphatase domain-containing protein</fullName>
    </recommendedName>
</protein>
<feature type="domain" description="Endonuclease/exonuclease/phosphatase" evidence="1">
    <location>
        <begin position="347"/>
        <end position="460"/>
    </location>
</feature>